<feature type="transmembrane region" description="Helical" evidence="6">
    <location>
        <begin position="354"/>
        <end position="373"/>
    </location>
</feature>
<comment type="caution">
    <text evidence="8">The sequence shown here is derived from an EMBL/GenBank/DDBJ whole genome shotgun (WGS) entry which is preliminary data.</text>
</comment>
<comment type="subcellular location">
    <subcellularLocation>
        <location evidence="1">Membrane</location>
        <topology evidence="1">Multi-pass membrane protein</topology>
    </subcellularLocation>
</comment>
<dbReference type="InterPro" id="IPR036259">
    <property type="entry name" value="MFS_trans_sf"/>
</dbReference>
<keyword evidence="3 6" id="KW-0812">Transmembrane</keyword>
<feature type="transmembrane region" description="Helical" evidence="6">
    <location>
        <begin position="224"/>
        <end position="246"/>
    </location>
</feature>
<dbReference type="eggNOG" id="KOG2533">
    <property type="taxonomic scope" value="Eukaryota"/>
</dbReference>
<dbReference type="PANTHER" id="PTHR43791:SF18">
    <property type="entry name" value="NICOTINIC ACID TRANSPORTER TNA1, PUTATIVE (AFU_ORTHOLOGUE AFUA_3G03820)-RELATED"/>
    <property type="match status" value="1"/>
</dbReference>
<dbReference type="EMBL" id="CAIF01000148">
    <property type="protein sequence ID" value="CCH44602.1"/>
    <property type="molecule type" value="Genomic_DNA"/>
</dbReference>
<keyword evidence="9" id="KW-1185">Reference proteome</keyword>
<evidence type="ECO:0000256" key="6">
    <source>
        <dbReference type="SAM" id="Phobius"/>
    </source>
</evidence>
<evidence type="ECO:0000313" key="8">
    <source>
        <dbReference type="EMBL" id="CCH44602.1"/>
    </source>
</evidence>
<dbReference type="STRING" id="1206466.K0KR76"/>
<evidence type="ECO:0000256" key="4">
    <source>
        <dbReference type="ARBA" id="ARBA00022989"/>
    </source>
</evidence>
<keyword evidence="2" id="KW-0813">Transport</keyword>
<evidence type="ECO:0000256" key="3">
    <source>
        <dbReference type="ARBA" id="ARBA00022692"/>
    </source>
</evidence>
<evidence type="ECO:0000256" key="2">
    <source>
        <dbReference type="ARBA" id="ARBA00022448"/>
    </source>
</evidence>
<dbReference type="HOGENOM" id="CLU_001265_0_1_1"/>
<organism evidence="8 9">
    <name type="scientific">Wickerhamomyces ciferrii (strain ATCC 14091 / BCRC 22168 / CBS 111 / JCM 3599 / NBRC 0793 / NRRL Y-1031 F-60-10)</name>
    <name type="common">Yeast</name>
    <name type="synonym">Pichia ciferrii</name>
    <dbReference type="NCBI Taxonomy" id="1206466"/>
    <lineage>
        <taxon>Eukaryota</taxon>
        <taxon>Fungi</taxon>
        <taxon>Dikarya</taxon>
        <taxon>Ascomycota</taxon>
        <taxon>Saccharomycotina</taxon>
        <taxon>Saccharomycetes</taxon>
        <taxon>Phaffomycetales</taxon>
        <taxon>Wickerhamomycetaceae</taxon>
        <taxon>Wickerhamomyces</taxon>
    </lineage>
</organism>
<evidence type="ECO:0000259" key="7">
    <source>
        <dbReference type="PROSITE" id="PS50850"/>
    </source>
</evidence>
<proteinExistence type="predicted"/>
<keyword evidence="4 6" id="KW-1133">Transmembrane helix</keyword>
<feature type="transmembrane region" description="Helical" evidence="6">
    <location>
        <begin position="321"/>
        <end position="342"/>
    </location>
</feature>
<feature type="transmembrane region" description="Helical" evidence="6">
    <location>
        <begin position="447"/>
        <end position="467"/>
    </location>
</feature>
<feature type="transmembrane region" description="Helical" evidence="6">
    <location>
        <begin position="162"/>
        <end position="183"/>
    </location>
</feature>
<dbReference type="FunFam" id="1.20.1250.20:FF:000034">
    <property type="entry name" value="MFS general substrate transporter"/>
    <property type="match status" value="1"/>
</dbReference>
<feature type="transmembrane region" description="Helical" evidence="6">
    <location>
        <begin position="131"/>
        <end position="150"/>
    </location>
</feature>
<dbReference type="GO" id="GO:0022857">
    <property type="term" value="F:transmembrane transporter activity"/>
    <property type="evidence" value="ECO:0007669"/>
    <property type="project" value="InterPro"/>
</dbReference>
<dbReference type="PROSITE" id="PS50850">
    <property type="entry name" value="MFS"/>
    <property type="match status" value="1"/>
</dbReference>
<dbReference type="GO" id="GO:0016020">
    <property type="term" value="C:membrane"/>
    <property type="evidence" value="ECO:0007669"/>
    <property type="project" value="UniProtKB-SubCell"/>
</dbReference>
<dbReference type="FunFam" id="1.20.1250.20:FF:000068">
    <property type="entry name" value="MFS general substrate transporter"/>
    <property type="match status" value="1"/>
</dbReference>
<evidence type="ECO:0000256" key="5">
    <source>
        <dbReference type="ARBA" id="ARBA00023136"/>
    </source>
</evidence>
<dbReference type="SUPFAM" id="SSF103473">
    <property type="entry name" value="MFS general substrate transporter"/>
    <property type="match status" value="1"/>
</dbReference>
<dbReference type="InterPro" id="IPR020846">
    <property type="entry name" value="MFS_dom"/>
</dbReference>
<dbReference type="Proteomes" id="UP000009328">
    <property type="component" value="Unassembled WGS sequence"/>
</dbReference>
<gene>
    <name evidence="8" type="ORF">BN7_4171</name>
</gene>
<feature type="transmembrane region" description="Helical" evidence="6">
    <location>
        <begin position="479"/>
        <end position="498"/>
    </location>
</feature>
<dbReference type="PANTHER" id="PTHR43791">
    <property type="entry name" value="PERMEASE-RELATED"/>
    <property type="match status" value="1"/>
</dbReference>
<reference evidence="8 9" key="1">
    <citation type="journal article" date="2012" name="Eukaryot. Cell">
        <title>Draft genome sequence of Wickerhamomyces ciferrii NRRL Y-1031 F-60-10.</title>
        <authorList>
            <person name="Schneider J."/>
            <person name="Andrea H."/>
            <person name="Blom J."/>
            <person name="Jaenicke S."/>
            <person name="Ruckert C."/>
            <person name="Schorsch C."/>
            <person name="Szczepanowski R."/>
            <person name="Farwick M."/>
            <person name="Goesmann A."/>
            <person name="Puhler A."/>
            <person name="Schaffer S."/>
            <person name="Tauch A."/>
            <person name="Kohler T."/>
            <person name="Brinkrolf K."/>
        </authorList>
    </citation>
    <scope>NUCLEOTIDE SEQUENCE [LARGE SCALE GENOMIC DNA]</scope>
    <source>
        <strain evidence="9">ATCC 14091 / BCRC 22168 / CBS 111 / JCM 3599 / NBRC 0793 / NRRL Y-1031 F-60-10</strain>
    </source>
</reference>
<dbReference type="AlphaFoldDB" id="K0KR76"/>
<feature type="transmembrane region" description="Helical" evidence="6">
    <location>
        <begin position="385"/>
        <end position="406"/>
    </location>
</feature>
<dbReference type="InterPro" id="IPR011701">
    <property type="entry name" value="MFS"/>
</dbReference>
<dbReference type="Gene3D" id="1.20.1250.20">
    <property type="entry name" value="MFS general substrate transporter like domains"/>
    <property type="match status" value="2"/>
</dbReference>
<feature type="domain" description="Major facilitator superfamily (MFS) profile" evidence="7">
    <location>
        <begin position="64"/>
        <end position="502"/>
    </location>
</feature>
<protein>
    <submittedName>
        <fullName evidence="8">Membrane protein</fullName>
    </submittedName>
</protein>
<feature type="transmembrane region" description="Helical" evidence="6">
    <location>
        <begin position="412"/>
        <end position="435"/>
    </location>
</feature>
<evidence type="ECO:0000256" key="1">
    <source>
        <dbReference type="ARBA" id="ARBA00004141"/>
    </source>
</evidence>
<evidence type="ECO:0000313" key="9">
    <source>
        <dbReference type="Proteomes" id="UP000009328"/>
    </source>
</evidence>
<sequence length="536" mass="60016">MTSSSNKSITKPEELDRGSFIYDVNRGDIIATTNDYSVFEDEKSPEDFSDVDEKAVLKKIDWHLLPIVSVLYLLAYLDRGNIGNAKIEGLTEDLGLTDNQYNICLTMFFIPYALFEVPSNILLKKIGKQSIYLPTIMLIWGIIMVTMGTVKGYHGLLVTRLFLGVFESGLFPGISYGLSIYYLRSELQLRQAMFYSAASIAGAFSGLLAFAIAKMHGTGGYEGWRWIFILEGLLTVIVAFVVYFIMPDYPDTAKFLTPRERKFVLWRLANDNTIKNDEIEVHSESTTSSRRFAPDLGIFNEKEHDITMKQAFFTSVKDWQIYFHILNFFAICVPTYAVALFLPSVVKNMGYSSSRAQLMTIPIYITASISAIIQGYFSDKFSIRSLFICGNLLLVIIGFIMNIVGQETGTPGVIYAGCFLAVLGLYSSFPGCTTWCANNLANSRKRAIAMAIQIGIGNFGGAFSSNFYKTGAYTMGHGLSLGFAAMGIVSSTVLVLNYKRINKKREKDLSNGKYDDTTDEEFYRMGDKSPFFKYKC</sequence>
<accession>K0KR76</accession>
<dbReference type="InParanoid" id="K0KR76"/>
<feature type="transmembrane region" description="Helical" evidence="6">
    <location>
        <begin position="192"/>
        <end position="212"/>
    </location>
</feature>
<dbReference type="Pfam" id="PF07690">
    <property type="entry name" value="MFS_1"/>
    <property type="match status" value="1"/>
</dbReference>
<keyword evidence="5 6" id="KW-0472">Membrane</keyword>
<name>K0KR76_WICCF</name>